<dbReference type="GO" id="GO:0003723">
    <property type="term" value="F:RNA binding"/>
    <property type="evidence" value="ECO:0007669"/>
    <property type="project" value="UniProtKB-KW"/>
</dbReference>
<evidence type="ECO:0000256" key="10">
    <source>
        <dbReference type="ARBA" id="ARBA00022884"/>
    </source>
</evidence>
<comment type="subcellular location">
    <subcellularLocation>
        <location evidence="2">Cytoplasm</location>
    </subcellularLocation>
    <subcellularLocation>
        <location evidence="1">Nucleus</location>
    </subcellularLocation>
</comment>
<sequence length="222" mass="25705">MESNTLTNLQNYITADTETRDKLREVVRELDVPCRGLTMPLNKIHVAKTDEDIQAVVKEAKESFGAIRPIIQRLAELVPPERYYRYNDIWGRTMQQAVFAAALITYLESHQMITPEQLKEYLGVAVKFDNDHVTEFHISVEEYLHGILSLPSELARFAVNSATHQAYHRPMQISEFVSRLFLSFQQLNLKNDSVRKRFDSLKYDVKKIEDVVFNVSVRGLCQ</sequence>
<evidence type="ECO:0000256" key="13">
    <source>
        <dbReference type="ARBA" id="ARBA00025374"/>
    </source>
</evidence>
<evidence type="ECO:0000313" key="17">
    <source>
        <dbReference type="Proteomes" id="UP001150925"/>
    </source>
</evidence>
<evidence type="ECO:0000256" key="8">
    <source>
        <dbReference type="ARBA" id="ARBA00022759"/>
    </source>
</evidence>
<keyword evidence="10" id="KW-0694">RNA-binding</keyword>
<reference evidence="16" key="1">
    <citation type="submission" date="2022-07" db="EMBL/GenBank/DDBJ databases">
        <title>Phylogenomic reconstructions and comparative analyses of Kickxellomycotina fungi.</title>
        <authorList>
            <person name="Reynolds N.K."/>
            <person name="Stajich J.E."/>
            <person name="Barry K."/>
            <person name="Grigoriev I.V."/>
            <person name="Crous P."/>
            <person name="Smith M.E."/>
        </authorList>
    </citation>
    <scope>NUCLEOTIDE SEQUENCE</scope>
    <source>
        <strain evidence="16">RSA 1196</strain>
    </source>
</reference>
<evidence type="ECO:0000256" key="12">
    <source>
        <dbReference type="ARBA" id="ARBA00023242"/>
    </source>
</evidence>
<dbReference type="InterPro" id="IPR002848">
    <property type="entry name" value="Translin_fam"/>
</dbReference>
<comment type="subunit">
    <text evidence="4">Ring-shaped heterooctamer of six TSN and two TSNAX subunits, DNA/RNA binding occurs inside the ring.</text>
</comment>
<dbReference type="InterPro" id="IPR016068">
    <property type="entry name" value="Translin_N"/>
</dbReference>
<dbReference type="GO" id="GO:0004519">
    <property type="term" value="F:endonuclease activity"/>
    <property type="evidence" value="ECO:0007669"/>
    <property type="project" value="UniProtKB-KW"/>
</dbReference>
<name>A0A9W8E694_9FUNG</name>
<keyword evidence="11" id="KW-0238">DNA-binding</keyword>
<evidence type="ECO:0000256" key="2">
    <source>
        <dbReference type="ARBA" id="ARBA00004496"/>
    </source>
</evidence>
<dbReference type="InterPro" id="IPR016069">
    <property type="entry name" value="Translin_C"/>
</dbReference>
<dbReference type="GO" id="GO:0005634">
    <property type="term" value="C:nucleus"/>
    <property type="evidence" value="ECO:0007669"/>
    <property type="project" value="UniProtKB-SubCell"/>
</dbReference>
<keyword evidence="9" id="KW-0378">Hydrolase</keyword>
<evidence type="ECO:0000256" key="7">
    <source>
        <dbReference type="ARBA" id="ARBA00022722"/>
    </source>
</evidence>
<dbReference type="Gene3D" id="1.20.58.190">
    <property type="entry name" value="Translin, domain 1"/>
    <property type="match status" value="1"/>
</dbReference>
<dbReference type="InterPro" id="IPR033956">
    <property type="entry name" value="Translin"/>
</dbReference>
<comment type="function">
    <text evidence="14">Exhibits both single-stranded and double-stranded endoribonuclease activity. May act as an activator of RNA-induced silencing complex (RISC) by facilitating endonucleolytic cleavage of the siRNA passenger strand.</text>
</comment>
<evidence type="ECO:0000256" key="3">
    <source>
        <dbReference type="ARBA" id="ARBA00005902"/>
    </source>
</evidence>
<dbReference type="OrthoDB" id="829at2759"/>
<organism evidence="16 17">
    <name type="scientific">Dispira parvispora</name>
    <dbReference type="NCBI Taxonomy" id="1520584"/>
    <lineage>
        <taxon>Eukaryota</taxon>
        <taxon>Fungi</taxon>
        <taxon>Fungi incertae sedis</taxon>
        <taxon>Zoopagomycota</taxon>
        <taxon>Kickxellomycotina</taxon>
        <taxon>Dimargaritomycetes</taxon>
        <taxon>Dimargaritales</taxon>
        <taxon>Dimargaritaceae</taxon>
        <taxon>Dispira</taxon>
    </lineage>
</organism>
<evidence type="ECO:0000256" key="14">
    <source>
        <dbReference type="ARBA" id="ARBA00025410"/>
    </source>
</evidence>
<evidence type="ECO:0000256" key="6">
    <source>
        <dbReference type="ARBA" id="ARBA00022490"/>
    </source>
</evidence>
<dbReference type="FunFam" id="1.20.58.200:FF:000002">
    <property type="entry name" value="Putative translin"/>
    <property type="match status" value="1"/>
</dbReference>
<dbReference type="SUPFAM" id="SSF74784">
    <property type="entry name" value="Translin"/>
    <property type="match status" value="1"/>
</dbReference>
<proteinExistence type="inferred from homology"/>
<evidence type="ECO:0000313" key="16">
    <source>
        <dbReference type="EMBL" id="KAJ1961813.1"/>
    </source>
</evidence>
<keyword evidence="7" id="KW-0540">Nuclease</keyword>
<dbReference type="FunFam" id="1.20.58.190:FF:000001">
    <property type="entry name" value="Translin"/>
    <property type="match status" value="1"/>
</dbReference>
<comment type="similarity">
    <text evidence="3">Belongs to the translin family.</text>
</comment>
<evidence type="ECO:0000256" key="9">
    <source>
        <dbReference type="ARBA" id="ARBA00022801"/>
    </source>
</evidence>
<evidence type="ECO:0000256" key="11">
    <source>
        <dbReference type="ARBA" id="ARBA00023125"/>
    </source>
</evidence>
<evidence type="ECO:0000256" key="4">
    <source>
        <dbReference type="ARBA" id="ARBA00011685"/>
    </source>
</evidence>
<dbReference type="AlphaFoldDB" id="A0A9W8E694"/>
<dbReference type="Gene3D" id="1.20.58.200">
    <property type="entry name" value="Translin, domain 2"/>
    <property type="match status" value="1"/>
</dbReference>
<dbReference type="GO" id="GO:0016070">
    <property type="term" value="P:RNA metabolic process"/>
    <property type="evidence" value="ECO:0007669"/>
    <property type="project" value="InterPro"/>
</dbReference>
<keyword evidence="17" id="KW-1185">Reference proteome</keyword>
<comment type="caution">
    <text evidence="16">The sequence shown here is derived from an EMBL/GenBank/DDBJ whole genome shotgun (WGS) entry which is preliminary data.</text>
</comment>
<comment type="function">
    <text evidence="13">DNA-binding protein that specifically recognizes consensus sequences at the breakpoint junctions in chromosomal translocations, mostly involving immunoglobulin (Ig)/T-cell receptor gene segments. Seems to recognize single-stranded DNA ends generated by staggered breaks occurring at recombination hot spots.</text>
</comment>
<dbReference type="Proteomes" id="UP001150925">
    <property type="component" value="Unassembled WGS sequence"/>
</dbReference>
<evidence type="ECO:0000256" key="15">
    <source>
        <dbReference type="ARBA" id="ARBA00030513"/>
    </source>
</evidence>
<dbReference type="InterPro" id="IPR036081">
    <property type="entry name" value="Translin_sf"/>
</dbReference>
<dbReference type="GO" id="GO:0043565">
    <property type="term" value="F:sequence-specific DNA binding"/>
    <property type="evidence" value="ECO:0007669"/>
    <property type="project" value="InterPro"/>
</dbReference>
<dbReference type="CDD" id="cd14819">
    <property type="entry name" value="Translin"/>
    <property type="match status" value="1"/>
</dbReference>
<dbReference type="PANTHER" id="PTHR10741">
    <property type="entry name" value="TRANSLIN AND TRANSLIN ASSOCIATED PROTEIN X"/>
    <property type="match status" value="1"/>
</dbReference>
<dbReference type="EMBL" id="JANBPY010001064">
    <property type="protein sequence ID" value="KAJ1961813.1"/>
    <property type="molecule type" value="Genomic_DNA"/>
</dbReference>
<protein>
    <recommendedName>
        <fullName evidence="5">Translin</fullName>
    </recommendedName>
    <alternativeName>
        <fullName evidence="15">Component 3 of promoter of RISC</fullName>
    </alternativeName>
</protein>
<keyword evidence="12" id="KW-0539">Nucleus</keyword>
<dbReference type="GO" id="GO:0016787">
    <property type="term" value="F:hydrolase activity"/>
    <property type="evidence" value="ECO:0007669"/>
    <property type="project" value="UniProtKB-KW"/>
</dbReference>
<evidence type="ECO:0000256" key="5">
    <source>
        <dbReference type="ARBA" id="ARBA00022196"/>
    </source>
</evidence>
<evidence type="ECO:0000256" key="1">
    <source>
        <dbReference type="ARBA" id="ARBA00004123"/>
    </source>
</evidence>
<keyword evidence="8" id="KW-0255">Endonuclease</keyword>
<dbReference type="GO" id="GO:0005737">
    <property type="term" value="C:cytoplasm"/>
    <property type="evidence" value="ECO:0007669"/>
    <property type="project" value="UniProtKB-SubCell"/>
</dbReference>
<keyword evidence="6" id="KW-0963">Cytoplasm</keyword>
<dbReference type="Pfam" id="PF01997">
    <property type="entry name" value="Translin"/>
    <property type="match status" value="1"/>
</dbReference>
<dbReference type="GO" id="GO:0003697">
    <property type="term" value="F:single-stranded DNA binding"/>
    <property type="evidence" value="ECO:0007669"/>
    <property type="project" value="InterPro"/>
</dbReference>
<accession>A0A9W8E694</accession>
<gene>
    <name evidence="16" type="primary">tsn1</name>
    <name evidence="16" type="ORF">IWQ62_003739</name>
</gene>